<reference evidence="3 4" key="1">
    <citation type="submission" date="2019-04" db="EMBL/GenBank/DDBJ databases">
        <title>Aspergillus burnettii sp. nov., novel species from soil in southeast Queensland.</title>
        <authorList>
            <person name="Gilchrist C.L.M."/>
            <person name="Pitt J.I."/>
            <person name="Lange L."/>
            <person name="Lacey H.J."/>
            <person name="Vuong D."/>
            <person name="Midgley D.J."/>
            <person name="Greenfield P."/>
            <person name="Bradbury M."/>
            <person name="Lacey E."/>
            <person name="Busk P.K."/>
            <person name="Pilgaard B."/>
            <person name="Chooi Y.H."/>
            <person name="Piggott A.M."/>
        </authorList>
    </citation>
    <scope>NUCLEOTIDE SEQUENCE [LARGE SCALE GENOMIC DNA]</scope>
    <source>
        <strain evidence="3 4">FRR 5400</strain>
    </source>
</reference>
<keyword evidence="4" id="KW-1185">Reference proteome</keyword>
<protein>
    <recommendedName>
        <fullName evidence="2">NadR/Ttd14 AAA domain-containing protein</fullName>
    </recommendedName>
</protein>
<organism evidence="3 4">
    <name type="scientific">Petromyces alliaceus</name>
    <name type="common">Aspergillus alliaceus</name>
    <dbReference type="NCBI Taxonomy" id="209559"/>
    <lineage>
        <taxon>Eukaryota</taxon>
        <taxon>Fungi</taxon>
        <taxon>Dikarya</taxon>
        <taxon>Ascomycota</taxon>
        <taxon>Pezizomycotina</taxon>
        <taxon>Eurotiomycetes</taxon>
        <taxon>Eurotiomycetidae</taxon>
        <taxon>Eurotiales</taxon>
        <taxon>Aspergillaceae</taxon>
        <taxon>Aspergillus</taxon>
        <taxon>Aspergillus subgen. Circumdati</taxon>
    </lineage>
</organism>
<gene>
    <name evidence="3" type="ORF">ETB97_002418</name>
</gene>
<dbReference type="Proteomes" id="UP000541154">
    <property type="component" value="Unassembled WGS sequence"/>
</dbReference>
<comment type="caution">
    <text evidence="3">The sequence shown here is derived from an EMBL/GenBank/DDBJ whole genome shotgun (WGS) entry which is preliminary data.</text>
</comment>
<dbReference type="Pfam" id="PF13521">
    <property type="entry name" value="AAA_28"/>
    <property type="match status" value="1"/>
</dbReference>
<feature type="domain" description="NadR/Ttd14 AAA" evidence="2">
    <location>
        <begin position="7"/>
        <end position="179"/>
    </location>
</feature>
<sequence>MHPDTSIYILGAQCTGKTTLVNALFDAIQYQHKDIVLRRITEVARTVLLIHNFTRDDITSSPSKALKLQKLILSAQFAAETQQSYMPVLSDRSGIDPIIYATIYGPPHGRESLESTRQWQILRSRMMNSLVILCPPHQEWLTDDGTRLVASSWKDWQETHTTFCQVLAENSIPFVVLPDHLLELQDRVDFVFREWTTAFPRVITNTPSVSRGLSDQPNQQLVGDASNS</sequence>
<dbReference type="AlphaFoldDB" id="A0A8H6A2K3"/>
<name>A0A8H6A2K3_PETAA</name>
<feature type="region of interest" description="Disordered" evidence="1">
    <location>
        <begin position="208"/>
        <end position="228"/>
    </location>
</feature>
<dbReference type="InterPro" id="IPR027417">
    <property type="entry name" value="P-loop_NTPase"/>
</dbReference>
<proteinExistence type="predicted"/>
<dbReference type="EMBL" id="SPNV01000152">
    <property type="protein sequence ID" value="KAF5859809.1"/>
    <property type="molecule type" value="Genomic_DNA"/>
</dbReference>
<dbReference type="SUPFAM" id="SSF52540">
    <property type="entry name" value="P-loop containing nucleoside triphosphate hydrolases"/>
    <property type="match status" value="1"/>
</dbReference>
<evidence type="ECO:0000259" key="2">
    <source>
        <dbReference type="Pfam" id="PF13521"/>
    </source>
</evidence>
<dbReference type="InterPro" id="IPR038727">
    <property type="entry name" value="NadR/Ttd14_AAA_dom"/>
</dbReference>
<evidence type="ECO:0000256" key="1">
    <source>
        <dbReference type="SAM" id="MobiDB-lite"/>
    </source>
</evidence>
<evidence type="ECO:0000313" key="4">
    <source>
        <dbReference type="Proteomes" id="UP000541154"/>
    </source>
</evidence>
<dbReference type="Gene3D" id="3.40.50.300">
    <property type="entry name" value="P-loop containing nucleotide triphosphate hydrolases"/>
    <property type="match status" value="1"/>
</dbReference>
<accession>A0A8H6A2K3</accession>
<evidence type="ECO:0000313" key="3">
    <source>
        <dbReference type="EMBL" id="KAF5859809.1"/>
    </source>
</evidence>